<dbReference type="PANTHER" id="PTHR13710">
    <property type="entry name" value="DNA HELICASE RECQ FAMILY MEMBER"/>
    <property type="match status" value="1"/>
</dbReference>
<proteinExistence type="inferred from homology"/>
<dbReference type="CDD" id="cd18794">
    <property type="entry name" value="SF2_C_RecQ"/>
    <property type="match status" value="1"/>
</dbReference>
<dbReference type="SMART" id="SM00487">
    <property type="entry name" value="DEXDc"/>
    <property type="match status" value="1"/>
</dbReference>
<dbReference type="InterPro" id="IPR001650">
    <property type="entry name" value="Helicase_C-like"/>
</dbReference>
<comment type="similarity">
    <text evidence="1">Belongs to the helicase family. RecQ subfamily.</text>
</comment>
<evidence type="ECO:0000259" key="9">
    <source>
        <dbReference type="PROSITE" id="PS51194"/>
    </source>
</evidence>
<reference evidence="10 11" key="1">
    <citation type="submission" date="2024-08" db="EMBL/GenBank/DDBJ databases">
        <title>Gnathostoma spinigerum genome.</title>
        <authorList>
            <person name="Gonzalez-Bertolin B."/>
            <person name="Monzon S."/>
            <person name="Zaballos A."/>
            <person name="Jimenez P."/>
            <person name="Dekumyoy P."/>
            <person name="Varona S."/>
            <person name="Cuesta I."/>
            <person name="Sumanam S."/>
            <person name="Adisakwattana P."/>
            <person name="Gasser R.B."/>
            <person name="Hernandez-Gonzalez A."/>
            <person name="Young N.D."/>
            <person name="Perteguer M.J."/>
        </authorList>
    </citation>
    <scope>NUCLEOTIDE SEQUENCE [LARGE SCALE GENOMIC DNA]</scope>
    <source>
        <strain evidence="10">AL3</strain>
        <tissue evidence="10">Liver</tissue>
    </source>
</reference>
<organism evidence="10 11">
    <name type="scientific">Gnathostoma spinigerum</name>
    <dbReference type="NCBI Taxonomy" id="75299"/>
    <lineage>
        <taxon>Eukaryota</taxon>
        <taxon>Metazoa</taxon>
        <taxon>Ecdysozoa</taxon>
        <taxon>Nematoda</taxon>
        <taxon>Chromadorea</taxon>
        <taxon>Rhabditida</taxon>
        <taxon>Spirurina</taxon>
        <taxon>Gnathostomatomorpha</taxon>
        <taxon>Gnathostomatoidea</taxon>
        <taxon>Gnathostomatidae</taxon>
        <taxon>Gnathostoma</taxon>
    </lineage>
</organism>
<dbReference type="GO" id="GO:0005524">
    <property type="term" value="F:ATP binding"/>
    <property type="evidence" value="ECO:0007669"/>
    <property type="project" value="UniProtKB-KW"/>
</dbReference>
<dbReference type="InterPro" id="IPR011545">
    <property type="entry name" value="DEAD/DEAH_box_helicase_dom"/>
</dbReference>
<gene>
    <name evidence="10" type="ORF">AB6A40_000988</name>
</gene>
<feature type="region of interest" description="Disordered" evidence="6">
    <location>
        <begin position="532"/>
        <end position="555"/>
    </location>
</feature>
<dbReference type="GO" id="GO:0043138">
    <property type="term" value="F:3'-5' DNA helicase activity"/>
    <property type="evidence" value="ECO:0007669"/>
    <property type="project" value="UniProtKB-EC"/>
</dbReference>
<feature type="signal peptide" evidence="7">
    <location>
        <begin position="1"/>
        <end position="20"/>
    </location>
</feature>
<dbReference type="PROSITE" id="PS51192">
    <property type="entry name" value="HELICASE_ATP_BIND_1"/>
    <property type="match status" value="1"/>
</dbReference>
<feature type="domain" description="Helicase ATP-binding" evidence="8">
    <location>
        <begin position="15"/>
        <end position="189"/>
    </location>
</feature>
<feature type="chain" id="PRO_5044759681" description="DNA 3'-5' helicase" evidence="7">
    <location>
        <begin position="21"/>
        <end position="663"/>
    </location>
</feature>
<feature type="domain" description="Helicase C-terminal" evidence="9">
    <location>
        <begin position="255"/>
        <end position="409"/>
    </location>
</feature>
<sequence length="663" mass="74741">MFNFFIFGCLSLFQISFILGKTDVYISLPTGAGKSLCYQLPALLRTGVTVVFSPLIALIHDQVLTCKTLGIKCETLNSKTSASERAVIMEDIRSNSPSLQLLYITPESAATDNTRRILTSLYKRHLLNYFVVDEAHCVTHWGHDFRPDYLKLSHLRSIAPEVRWVALTATASPNAQDDIVKQLRLNSPKIFKASTFRSNLYYDVVMKDLLPGSVESHVAEFVRKALNYPKSTSEPQKSSVSTSCPVPPSPFTKPNVEDVVRNVSVEAKESKFRGSGIIYCRTRDECERMAKRMTEEGIRAFPYHAGMNNKLRDDVQNKWMTNEVPVIAATISFGMGIDKADVRFVVHWTCPQNLAAYYQESGRAGRDGKRSYCRIYYSRDDRQLLNFLVTQDLQRIKAKSMDKKVIEEQIKAAQQGFSKMVDFCEKPGCRHVAFAKYFGDDDLRPCRSSCDFCKNPKDCEKKLSDFHSEEWKHIGKWGSRKRALGEDSSFIYEDGRNAKIDQGSEGNDDAVQRMENEEKARRTAVIQEEFKRRRISAQRSSAPPRPSPFTNSKIGVVDPNAKQIANLTLARRSAIKTAIYNALSSNKCGGNDCSIETASKLIEYEVYKASKNTTIYQHKASQKVASIKKSTKDGEVFDISSYKTLSDESLLEGFKAASSAFLM</sequence>
<dbReference type="PROSITE" id="PS51194">
    <property type="entry name" value="HELICASE_CTER"/>
    <property type="match status" value="1"/>
</dbReference>
<dbReference type="Pfam" id="PF16124">
    <property type="entry name" value="RecQ_Zn_bind"/>
    <property type="match status" value="1"/>
</dbReference>
<dbReference type="EC" id="5.6.2.4" evidence="5"/>
<evidence type="ECO:0000313" key="11">
    <source>
        <dbReference type="Proteomes" id="UP001608902"/>
    </source>
</evidence>
<evidence type="ECO:0000259" key="8">
    <source>
        <dbReference type="PROSITE" id="PS51192"/>
    </source>
</evidence>
<evidence type="ECO:0000256" key="1">
    <source>
        <dbReference type="ARBA" id="ARBA00005446"/>
    </source>
</evidence>
<evidence type="ECO:0000256" key="4">
    <source>
        <dbReference type="ARBA" id="ARBA00034617"/>
    </source>
</evidence>
<dbReference type="InterPro" id="IPR014001">
    <property type="entry name" value="Helicase_ATP-bd"/>
</dbReference>
<evidence type="ECO:0000256" key="3">
    <source>
        <dbReference type="ARBA" id="ARBA00022840"/>
    </source>
</evidence>
<dbReference type="EMBL" id="JBGFUD010000326">
    <property type="protein sequence ID" value="MFH4974279.1"/>
    <property type="molecule type" value="Genomic_DNA"/>
</dbReference>
<feature type="region of interest" description="Disordered" evidence="6">
    <location>
        <begin position="498"/>
        <end position="519"/>
    </location>
</feature>
<evidence type="ECO:0000256" key="2">
    <source>
        <dbReference type="ARBA" id="ARBA00022741"/>
    </source>
</evidence>
<name>A0ABD6E366_9BILA</name>
<dbReference type="Pfam" id="PF00270">
    <property type="entry name" value="DEAD"/>
    <property type="match status" value="1"/>
</dbReference>
<comment type="catalytic activity">
    <reaction evidence="4">
        <text>Couples ATP hydrolysis with the unwinding of duplex DNA by translocating in the 3'-5' direction.</text>
        <dbReference type="EC" id="5.6.2.4"/>
    </reaction>
</comment>
<evidence type="ECO:0000256" key="7">
    <source>
        <dbReference type="SAM" id="SignalP"/>
    </source>
</evidence>
<dbReference type="SUPFAM" id="SSF52540">
    <property type="entry name" value="P-loop containing nucleoside triphosphate hydrolases"/>
    <property type="match status" value="1"/>
</dbReference>
<dbReference type="AlphaFoldDB" id="A0ABD6E366"/>
<dbReference type="Gene3D" id="3.40.50.300">
    <property type="entry name" value="P-loop containing nucleotide triphosphate hydrolases"/>
    <property type="match status" value="2"/>
</dbReference>
<evidence type="ECO:0000313" key="10">
    <source>
        <dbReference type="EMBL" id="MFH4974279.1"/>
    </source>
</evidence>
<accession>A0ABD6E366</accession>
<dbReference type="SMART" id="SM00490">
    <property type="entry name" value="HELICc"/>
    <property type="match status" value="1"/>
</dbReference>
<dbReference type="Gene3D" id="6.10.250.3140">
    <property type="match status" value="1"/>
</dbReference>
<dbReference type="InterPro" id="IPR027417">
    <property type="entry name" value="P-loop_NTPase"/>
</dbReference>
<protein>
    <recommendedName>
        <fullName evidence="5">DNA 3'-5' helicase</fullName>
        <ecNumber evidence="5">5.6.2.4</ecNumber>
    </recommendedName>
</protein>
<dbReference type="Proteomes" id="UP001608902">
    <property type="component" value="Unassembled WGS sequence"/>
</dbReference>
<feature type="compositionally biased region" description="Basic and acidic residues" evidence="6">
    <location>
        <begin position="510"/>
        <end position="519"/>
    </location>
</feature>
<dbReference type="PANTHER" id="PTHR13710:SF152">
    <property type="entry name" value="ATP-DEPENDENT DNA HELICASE Q5"/>
    <property type="match status" value="1"/>
</dbReference>
<evidence type="ECO:0000256" key="5">
    <source>
        <dbReference type="ARBA" id="ARBA00034808"/>
    </source>
</evidence>
<evidence type="ECO:0000256" key="6">
    <source>
        <dbReference type="SAM" id="MobiDB-lite"/>
    </source>
</evidence>
<keyword evidence="2" id="KW-0547">Nucleotide-binding</keyword>
<dbReference type="InterPro" id="IPR032284">
    <property type="entry name" value="RecQ_Zn-bd"/>
</dbReference>
<dbReference type="Pfam" id="PF00271">
    <property type="entry name" value="Helicase_C"/>
    <property type="match status" value="1"/>
</dbReference>
<keyword evidence="7" id="KW-0732">Signal</keyword>
<comment type="caution">
    <text evidence="10">The sequence shown here is derived from an EMBL/GenBank/DDBJ whole genome shotgun (WGS) entry which is preliminary data.</text>
</comment>
<keyword evidence="11" id="KW-1185">Reference proteome</keyword>
<keyword evidence="3" id="KW-0067">ATP-binding</keyword>